<evidence type="ECO:0000256" key="5">
    <source>
        <dbReference type="ARBA" id="ARBA00023136"/>
    </source>
</evidence>
<dbReference type="Proteomes" id="UP001317705">
    <property type="component" value="Chromosome"/>
</dbReference>
<accession>A0ABM8EJ54</accession>
<protein>
    <recommendedName>
        <fullName evidence="9">DUF445 family protein</fullName>
    </recommendedName>
</protein>
<evidence type="ECO:0000313" key="8">
    <source>
        <dbReference type="Proteomes" id="UP001317705"/>
    </source>
</evidence>
<comment type="subcellular location">
    <subcellularLocation>
        <location evidence="1">Endomembrane system</location>
    </subcellularLocation>
</comment>
<proteinExistence type="inferred from homology"/>
<sequence length="533" mass="58547">MNFQTLLGTVTPPVVGAVIGYVTNDIAIRMLFRPLKPWHILGVRVPLTPGVIPAGRHEFATSIGRMVGTHLVTGDDVAQALGKDAFRRELRETVNNKLDRLLDRELGTVSSLVPPGLEQWLADLGELVARQVTDEIVAYLGSDGLRNELAGYLAVLESRVLPREVERFLNGDRYEEVRQSAGRALAALLQSRGVTRAVAGLVDEKLEELLADERPLRELLPAELPELVAGQLDEAVPPLLARLGELLRTPEFRAGLDEKLKAGIGGALQNLKGALGFMAGLISVDKIYAMFPGLIDKVAAEIELWLHEERTCRQVAGVLRTSLDEFLDRPLAASLARLPYRRVAAARKMLRKGALGLLRTPGTAELLLELAERELQRRLLAGGEGEPLLDRLVPAVEAERLRGALADWLVALLRAPETRGVVARLVEAKLGDWLYRAPLGRLSARLPAGARRDLDEAVYRQVAELLEKEVPPLIEAIDVSRMVEEKINTLDILKVEELLLSIMEKHFLYINLFGALLGFVMGCGNVLLLALGR</sequence>
<organism evidence="7 8">
    <name type="scientific">Geotalea uraniireducens</name>
    <dbReference type="NCBI Taxonomy" id="351604"/>
    <lineage>
        <taxon>Bacteria</taxon>
        <taxon>Pseudomonadati</taxon>
        <taxon>Thermodesulfobacteriota</taxon>
        <taxon>Desulfuromonadia</taxon>
        <taxon>Geobacterales</taxon>
        <taxon>Geobacteraceae</taxon>
        <taxon>Geotalea</taxon>
    </lineage>
</organism>
<evidence type="ECO:0000256" key="2">
    <source>
        <dbReference type="ARBA" id="ARBA00008053"/>
    </source>
</evidence>
<keyword evidence="5 6" id="KW-0472">Membrane</keyword>
<evidence type="ECO:0008006" key="9">
    <source>
        <dbReference type="Google" id="ProtNLM"/>
    </source>
</evidence>
<dbReference type="InterPro" id="IPR007383">
    <property type="entry name" value="DUF445"/>
</dbReference>
<evidence type="ECO:0000256" key="4">
    <source>
        <dbReference type="ARBA" id="ARBA00022989"/>
    </source>
</evidence>
<evidence type="ECO:0000313" key="7">
    <source>
        <dbReference type="EMBL" id="BDV42284.1"/>
    </source>
</evidence>
<dbReference type="RefSeq" id="WP_282002631.1">
    <property type="nucleotide sequence ID" value="NZ_AP027151.1"/>
</dbReference>
<name>A0ABM8EJ54_9BACT</name>
<comment type="similarity">
    <text evidence="2">Belongs to the UPF0754 family.</text>
</comment>
<dbReference type="Pfam" id="PF04286">
    <property type="entry name" value="DUF445"/>
    <property type="match status" value="1"/>
</dbReference>
<reference evidence="7 8" key="1">
    <citation type="submission" date="2022-12" db="EMBL/GenBank/DDBJ databases">
        <title>Polyphasic characterization of Geotalea uranireducens NIT-SL11 newly isolated from a complex of sewage sludge and microbially reduced graphene oxide.</title>
        <authorList>
            <person name="Xie L."/>
            <person name="Yoshida N."/>
            <person name="Meng L."/>
        </authorList>
    </citation>
    <scope>NUCLEOTIDE SEQUENCE [LARGE SCALE GENOMIC DNA]</scope>
    <source>
        <strain evidence="7 8">NIT-SL11</strain>
    </source>
</reference>
<feature type="transmembrane region" description="Helical" evidence="6">
    <location>
        <begin position="507"/>
        <end position="531"/>
    </location>
</feature>
<evidence type="ECO:0000256" key="3">
    <source>
        <dbReference type="ARBA" id="ARBA00022692"/>
    </source>
</evidence>
<dbReference type="EMBL" id="AP027151">
    <property type="protein sequence ID" value="BDV42284.1"/>
    <property type="molecule type" value="Genomic_DNA"/>
</dbReference>
<keyword evidence="8" id="KW-1185">Reference proteome</keyword>
<keyword evidence="4 6" id="KW-1133">Transmembrane helix</keyword>
<evidence type="ECO:0000256" key="6">
    <source>
        <dbReference type="SAM" id="Phobius"/>
    </source>
</evidence>
<dbReference type="PANTHER" id="PTHR35791:SF1">
    <property type="entry name" value="UPF0754 MEMBRANE PROTEIN YHEB"/>
    <property type="match status" value="1"/>
</dbReference>
<evidence type="ECO:0000256" key="1">
    <source>
        <dbReference type="ARBA" id="ARBA00004308"/>
    </source>
</evidence>
<dbReference type="PANTHER" id="PTHR35791">
    <property type="entry name" value="UPF0754 MEMBRANE PROTEIN YHEB"/>
    <property type="match status" value="1"/>
</dbReference>
<gene>
    <name evidence="7" type="ORF">GURASL_12070</name>
</gene>
<keyword evidence="3 6" id="KW-0812">Transmembrane</keyword>